<dbReference type="STRING" id="6280.A0A0N4TV43"/>
<feature type="chain" id="PRO_5043122292" evidence="28">
    <location>
        <begin position="23"/>
        <end position="3575"/>
    </location>
</feature>
<dbReference type="CDD" id="cd17093">
    <property type="entry name" value="FERM2_F1_Myosin-VII"/>
    <property type="match status" value="1"/>
</dbReference>
<dbReference type="GO" id="GO:0008203">
    <property type="term" value="P:cholesterol metabolic process"/>
    <property type="evidence" value="ECO:0007669"/>
    <property type="project" value="UniProtKB-KW"/>
</dbReference>
<evidence type="ECO:0000259" key="32">
    <source>
        <dbReference type="PROSITE" id="PS51016"/>
    </source>
</evidence>
<dbReference type="GO" id="GO:0003779">
    <property type="term" value="F:actin binding"/>
    <property type="evidence" value="ECO:0007669"/>
    <property type="project" value="UniProtKB-KW"/>
</dbReference>
<evidence type="ECO:0000256" key="18">
    <source>
        <dbReference type="ARBA" id="ARBA00023157"/>
    </source>
</evidence>
<dbReference type="InterPro" id="IPR036961">
    <property type="entry name" value="Kinesin_motor_dom_sf"/>
</dbReference>
<dbReference type="InterPro" id="IPR032190">
    <property type="entry name" value="NPC1_N"/>
</dbReference>
<evidence type="ECO:0000259" key="29">
    <source>
        <dbReference type="PROSITE" id="PS50002"/>
    </source>
</evidence>
<keyword evidence="13 26" id="KW-0067">ATP-binding</keyword>
<keyword evidence="8" id="KW-0153">Cholesterol metabolism</keyword>
<dbReference type="FunFam" id="1.20.1640.10:FF:000010">
    <property type="entry name" value="NPC intracellular cholesterol transporter 1"/>
    <property type="match status" value="1"/>
</dbReference>
<evidence type="ECO:0000256" key="7">
    <source>
        <dbReference type="ARBA" id="ARBA00022490"/>
    </source>
</evidence>
<organism evidence="36">
    <name type="scientific">Brugia pahangi</name>
    <name type="common">Filarial nematode worm</name>
    <dbReference type="NCBI Taxonomy" id="6280"/>
    <lineage>
        <taxon>Eukaryota</taxon>
        <taxon>Metazoa</taxon>
        <taxon>Ecdysozoa</taxon>
        <taxon>Nematoda</taxon>
        <taxon>Chromadorea</taxon>
        <taxon>Rhabditida</taxon>
        <taxon>Spirurina</taxon>
        <taxon>Spiruromorpha</taxon>
        <taxon>Filarioidea</taxon>
        <taxon>Onchocercidae</taxon>
        <taxon>Brugia</taxon>
    </lineage>
</organism>
<proteinExistence type="inferred from homology"/>
<dbReference type="InterPro" id="IPR000857">
    <property type="entry name" value="MyTH4_dom"/>
</dbReference>
<keyword evidence="17 27" id="KW-0472">Membrane</keyword>
<dbReference type="SUPFAM" id="SSF47031">
    <property type="entry name" value="Second domain of FERM"/>
    <property type="match status" value="2"/>
</dbReference>
<evidence type="ECO:0000259" key="33">
    <source>
        <dbReference type="PROSITE" id="PS51456"/>
    </source>
</evidence>
<dbReference type="CDD" id="cd13199">
    <property type="entry name" value="FERM_C2_MyoVII"/>
    <property type="match status" value="1"/>
</dbReference>
<dbReference type="Pfam" id="PF00784">
    <property type="entry name" value="MyTH4"/>
    <property type="match status" value="2"/>
</dbReference>
<reference evidence="34 35" key="2">
    <citation type="submission" date="2018-11" db="EMBL/GenBank/DDBJ databases">
        <authorList>
            <consortium name="Pathogen Informatics"/>
        </authorList>
    </citation>
    <scope>NUCLEOTIDE SEQUENCE [LARGE SCALE GENOMIC DNA]</scope>
</reference>
<evidence type="ECO:0000256" key="21">
    <source>
        <dbReference type="ARBA" id="ARBA00023180"/>
    </source>
</evidence>
<dbReference type="Pfam" id="PF02174">
    <property type="entry name" value="IRS"/>
    <property type="match status" value="1"/>
</dbReference>
<dbReference type="WBParaSite" id="BPAG_0001269501-mRNA-1">
    <property type="protein sequence ID" value="BPAG_0001269501-mRNA-1"/>
    <property type="gene ID" value="BPAG_0001269501"/>
</dbReference>
<evidence type="ECO:0000259" key="31">
    <source>
        <dbReference type="PROSITE" id="PS50156"/>
    </source>
</evidence>
<evidence type="ECO:0000256" key="12">
    <source>
        <dbReference type="ARBA" id="ARBA00022741"/>
    </source>
</evidence>
<evidence type="ECO:0000256" key="11">
    <source>
        <dbReference type="ARBA" id="ARBA00022737"/>
    </source>
</evidence>
<keyword evidence="5 25" id="KW-0728">SH3 domain</keyword>
<dbReference type="SMART" id="SM00242">
    <property type="entry name" value="MYSc"/>
    <property type="match status" value="1"/>
</dbReference>
<dbReference type="InterPro" id="IPR057130">
    <property type="entry name" value="Myosin_VII_N"/>
</dbReference>
<dbReference type="Proteomes" id="UP000278627">
    <property type="component" value="Unassembled WGS sequence"/>
</dbReference>
<feature type="transmembrane region" description="Helical" evidence="27">
    <location>
        <begin position="1193"/>
        <end position="1212"/>
    </location>
</feature>
<feature type="transmembrane region" description="Helical" evidence="27">
    <location>
        <begin position="1218"/>
        <end position="1239"/>
    </location>
</feature>
<feature type="domain" description="Myosin motor" evidence="33">
    <location>
        <begin position="1476"/>
        <end position="2152"/>
    </location>
</feature>
<feature type="transmembrane region" description="Helical" evidence="27">
    <location>
        <begin position="1295"/>
        <end position="1319"/>
    </location>
</feature>
<dbReference type="InterPro" id="IPR041793">
    <property type="entry name" value="MyoVII_FERM_C1"/>
</dbReference>
<evidence type="ECO:0000256" key="8">
    <source>
        <dbReference type="ARBA" id="ARBA00022548"/>
    </source>
</evidence>
<evidence type="ECO:0000256" key="2">
    <source>
        <dbReference type="ARBA" id="ARBA00004496"/>
    </source>
</evidence>
<dbReference type="Gene3D" id="1.20.120.720">
    <property type="entry name" value="Myosin VI head, motor domain, U50 subdomain"/>
    <property type="match status" value="1"/>
</dbReference>
<dbReference type="Pfam" id="PF00063">
    <property type="entry name" value="Myosin_head"/>
    <property type="match status" value="1"/>
</dbReference>
<dbReference type="Gene3D" id="1.20.1640.10">
    <property type="entry name" value="Multidrug efflux transporter AcrB transmembrane domain"/>
    <property type="match status" value="2"/>
</dbReference>
<evidence type="ECO:0000256" key="19">
    <source>
        <dbReference type="ARBA" id="ARBA00023166"/>
    </source>
</evidence>
<keyword evidence="18" id="KW-1015">Disulfide bond</keyword>
<dbReference type="EMBL" id="UZAD01013310">
    <property type="protein sequence ID" value="VDN93843.1"/>
    <property type="molecule type" value="Genomic_DNA"/>
</dbReference>
<keyword evidence="19" id="KW-1207">Sterol metabolism</keyword>
<feature type="transmembrane region" description="Helical" evidence="27">
    <location>
        <begin position="1260"/>
        <end position="1283"/>
    </location>
</feature>
<dbReference type="Gene3D" id="2.30.29.30">
    <property type="entry name" value="Pleckstrin-homology domain (PH domain)/Phosphotyrosine-binding domain (PTB)"/>
    <property type="match status" value="2"/>
</dbReference>
<dbReference type="Pfam" id="PF21998">
    <property type="entry name" value="FERM_C1_MyoVII"/>
    <property type="match status" value="1"/>
</dbReference>
<dbReference type="Gene3D" id="3.40.850.10">
    <property type="entry name" value="Kinesin motor domain"/>
    <property type="match status" value="1"/>
</dbReference>
<keyword evidence="9 27" id="KW-0812">Transmembrane</keyword>
<keyword evidence="15" id="KW-0443">Lipid metabolism</keyword>
<dbReference type="SMART" id="SM00015">
    <property type="entry name" value="IQ"/>
    <property type="match status" value="2"/>
</dbReference>
<dbReference type="InterPro" id="IPR001452">
    <property type="entry name" value="SH3_domain"/>
</dbReference>
<evidence type="ECO:0000256" key="10">
    <source>
        <dbReference type="ARBA" id="ARBA00022729"/>
    </source>
</evidence>
<dbReference type="Gene3D" id="3.10.20.90">
    <property type="entry name" value="Phosphatidylinositol 3-kinase Catalytic Subunit, Chain A, domain 1"/>
    <property type="match status" value="2"/>
</dbReference>
<dbReference type="PROSITE" id="PS50096">
    <property type="entry name" value="IQ"/>
    <property type="match status" value="2"/>
</dbReference>
<dbReference type="InterPro" id="IPR011993">
    <property type="entry name" value="PH-like_dom_sf"/>
</dbReference>
<dbReference type="Pfam" id="PF12349">
    <property type="entry name" value="Sterol-sensing"/>
    <property type="match status" value="1"/>
</dbReference>
<keyword evidence="14 27" id="KW-1133">Transmembrane helix</keyword>
<dbReference type="Pfam" id="PF24123">
    <property type="entry name" value="Myosin_VII_N"/>
    <property type="match status" value="1"/>
</dbReference>
<dbReference type="InterPro" id="IPR027417">
    <property type="entry name" value="P-loop_NTPase"/>
</dbReference>
<keyword evidence="35" id="KW-1185">Reference proteome</keyword>
<dbReference type="InterPro" id="IPR036106">
    <property type="entry name" value="MYSc_Myo7"/>
</dbReference>
<feature type="transmembrane region" description="Helical" evidence="27">
    <location>
        <begin position="761"/>
        <end position="779"/>
    </location>
</feature>
<evidence type="ECO:0000256" key="20">
    <source>
        <dbReference type="ARBA" id="ARBA00023175"/>
    </source>
</evidence>
<dbReference type="Gene3D" id="6.20.240.20">
    <property type="match status" value="1"/>
</dbReference>
<evidence type="ECO:0000256" key="23">
    <source>
        <dbReference type="ARBA" id="ARBA00023221"/>
    </source>
</evidence>
<dbReference type="CDD" id="cd17092">
    <property type="entry name" value="FERM1_F1_Myosin-VII"/>
    <property type="match status" value="1"/>
</dbReference>
<feature type="region of interest" description="Actin-binding" evidence="26">
    <location>
        <begin position="2030"/>
        <end position="2052"/>
    </location>
</feature>
<keyword evidence="10 28" id="KW-0732">Signal</keyword>
<feature type="domain" description="FERM" evidence="30">
    <location>
        <begin position="3259"/>
        <end position="3563"/>
    </location>
</feature>
<evidence type="ECO:0000256" key="4">
    <source>
        <dbReference type="ARBA" id="ARBA00008314"/>
    </source>
</evidence>
<dbReference type="GO" id="GO:0003774">
    <property type="term" value="F:cytoskeletal motor activity"/>
    <property type="evidence" value="ECO:0007669"/>
    <property type="project" value="UniProtKB-UniRule"/>
</dbReference>
<evidence type="ECO:0000256" key="28">
    <source>
        <dbReference type="SAM" id="SignalP"/>
    </source>
</evidence>
<dbReference type="PROSITE" id="PS50156">
    <property type="entry name" value="SSD"/>
    <property type="match status" value="1"/>
</dbReference>
<evidence type="ECO:0000256" key="27">
    <source>
        <dbReference type="SAM" id="Phobius"/>
    </source>
</evidence>
<evidence type="ECO:0000256" key="9">
    <source>
        <dbReference type="ARBA" id="ARBA00022692"/>
    </source>
</evidence>
<feature type="transmembrane region" description="Helical" evidence="27">
    <location>
        <begin position="686"/>
        <end position="704"/>
    </location>
</feature>
<dbReference type="PRINTS" id="PR00193">
    <property type="entry name" value="MYOSINHEAVY"/>
</dbReference>
<feature type="signal peptide" evidence="28">
    <location>
        <begin position="1"/>
        <end position="22"/>
    </location>
</feature>
<dbReference type="Gene3D" id="2.30.30.40">
    <property type="entry name" value="SH3 Domains"/>
    <property type="match status" value="1"/>
</dbReference>
<evidence type="ECO:0000256" key="13">
    <source>
        <dbReference type="ARBA" id="ARBA00022840"/>
    </source>
</evidence>
<feature type="domain" description="MyTH4" evidence="32">
    <location>
        <begin position="3105"/>
        <end position="3253"/>
    </location>
</feature>
<dbReference type="PROSITE" id="PS50057">
    <property type="entry name" value="FERM_3"/>
    <property type="match status" value="2"/>
</dbReference>
<dbReference type="GO" id="GO:0005737">
    <property type="term" value="C:cytoplasm"/>
    <property type="evidence" value="ECO:0007669"/>
    <property type="project" value="UniProtKB-SubCell"/>
</dbReference>
<dbReference type="InterPro" id="IPR014352">
    <property type="entry name" value="FERM/acyl-CoA-bd_prot_sf"/>
</dbReference>
<dbReference type="FunFam" id="1.10.10.820:FF:000001">
    <property type="entry name" value="Myosin heavy chain"/>
    <property type="match status" value="1"/>
</dbReference>
<dbReference type="PANTHER" id="PTHR22692">
    <property type="entry name" value="MYOSIN VII, XV"/>
    <property type="match status" value="1"/>
</dbReference>
<dbReference type="Pfam" id="PF22314">
    <property type="entry name" value="NPC1_MLD"/>
    <property type="match status" value="1"/>
</dbReference>
<keyword evidence="20 26" id="KW-0505">Motor protein</keyword>
<evidence type="ECO:0000313" key="35">
    <source>
        <dbReference type="Proteomes" id="UP000278627"/>
    </source>
</evidence>
<accession>A0A0N4TV43</accession>
<dbReference type="InterPro" id="IPR029071">
    <property type="entry name" value="Ubiquitin-like_domsf"/>
</dbReference>
<dbReference type="InterPro" id="IPR051567">
    <property type="entry name" value="Unconventional_Myosin_ATPase"/>
</dbReference>
<feature type="transmembrane region" description="Helical" evidence="27">
    <location>
        <begin position="800"/>
        <end position="823"/>
    </location>
</feature>
<keyword evidence="16 26" id="KW-0518">Myosin</keyword>
<dbReference type="InterPro" id="IPR053958">
    <property type="entry name" value="HMGCR/SNAP/NPC1-like_SSD"/>
</dbReference>
<dbReference type="GO" id="GO:0016459">
    <property type="term" value="C:myosin complex"/>
    <property type="evidence" value="ECO:0007669"/>
    <property type="project" value="UniProtKB-KW"/>
</dbReference>
<dbReference type="PROSITE" id="PS50002">
    <property type="entry name" value="SH3"/>
    <property type="match status" value="1"/>
</dbReference>
<keyword evidence="6" id="KW-0813">Transport</keyword>
<keyword evidence="11" id="KW-0677">Repeat</keyword>
<comment type="subcellular location">
    <subcellularLocation>
        <location evidence="2">Cytoplasm</location>
    </subcellularLocation>
    <subcellularLocation>
        <location evidence="1">Endomembrane system</location>
        <topology evidence="1">Multi-pass membrane protein</topology>
    </subcellularLocation>
</comment>
<dbReference type="InterPro" id="IPR002404">
    <property type="entry name" value="IRS_PTB"/>
</dbReference>
<comment type="similarity">
    <text evidence="4 26">Belongs to the TRAFAC class myosin-kinesin ATPase superfamily. Myosin family.</text>
</comment>
<evidence type="ECO:0000256" key="17">
    <source>
        <dbReference type="ARBA" id="ARBA00023136"/>
    </source>
</evidence>
<dbReference type="PANTHER" id="PTHR22692:SF33">
    <property type="entry name" value="MYOSIN"/>
    <property type="match status" value="1"/>
</dbReference>
<name>A0A0N4TV43_BRUPA</name>
<reference evidence="36" key="1">
    <citation type="submission" date="2016-04" db="UniProtKB">
        <authorList>
            <consortium name="WormBaseParasite"/>
        </authorList>
    </citation>
    <scope>IDENTIFICATION</scope>
</reference>
<dbReference type="InterPro" id="IPR000048">
    <property type="entry name" value="IQ_motif_EF-hand-BS"/>
</dbReference>
<protein>
    <submittedName>
        <fullName evidence="36">SSD domain-containing protein</fullName>
    </submittedName>
</protein>
<dbReference type="GO" id="GO:0030301">
    <property type="term" value="P:cholesterol transport"/>
    <property type="evidence" value="ECO:0007669"/>
    <property type="project" value="UniProtKB-ARBA"/>
</dbReference>
<dbReference type="PROSITE" id="PS51016">
    <property type="entry name" value="MYTH4"/>
    <property type="match status" value="2"/>
</dbReference>
<evidence type="ECO:0000256" key="6">
    <source>
        <dbReference type="ARBA" id="ARBA00022448"/>
    </source>
</evidence>
<keyword evidence="23" id="KW-0753">Steroid metabolism</keyword>
<comment type="similarity">
    <text evidence="3">Belongs to the patched family.</text>
</comment>
<feature type="binding site" evidence="26">
    <location>
        <begin position="1569"/>
        <end position="1576"/>
    </location>
    <ligand>
        <name>ATP</name>
        <dbReference type="ChEBI" id="CHEBI:30616"/>
    </ligand>
</feature>
<dbReference type="Gene3D" id="1.20.5.190">
    <property type="match status" value="1"/>
</dbReference>
<feature type="transmembrane region" description="Helical" evidence="27">
    <location>
        <begin position="1167"/>
        <end position="1186"/>
    </location>
</feature>
<dbReference type="SMART" id="SM00295">
    <property type="entry name" value="B41"/>
    <property type="match status" value="2"/>
</dbReference>
<sequence>MHMRQLLAVEFAFVAYFQVSRGDVSHASNDVSSTAKVVRECSMRGVCGRRGAMHQTCPYHGPPLRISVEKHRQTLASLCPHLFQGESHDRVESGGTGLLFRRAEHPRRSNEEFCCDEKQVALLDAQMTLPRQFLSRCPSCLTNFVQLWCDFTCSPNQANFVRVIASTDDLHLVENKTQYVTEVAYYVRDSYADGLFQSCKDVRAIGTDYALSFMCGVSITECDISRWFTFLGTYNEDIGVPFHITFIPTPFLPEDQLNVLNATVLDIRPPTTRVLLCSEAAHPNSSPCSCQDCSQSCVAESPFPFIVQVSTASMYIHRHMTRTLSEECQIASFDCMLILSLFGFGGLCFAVLFFAMMHHSLKRNQDGGDLSDFKPAGGTLDDADLGAIDTLGSWIESQLELVCAHYGQLCVKHPLAVFAFGTLIAVLCSSGMLFVRFTTDPVELWSSRTSRARGEKYFFDSEFGPFYRMEQLIMYPRDQSFWLHENQSDLFELGFYGPALRKAFLQDVAELQEAVTNLIAVTDDGTQVTLTDVCYKPMTPDNENCAIMTVLNYFQNNVSLLNRTSVDDWSGSQFDYLDHIMTCAQNPYQTITRLGIPCLSAFGVPIQPYVVLGEFNSSSKWDSARGIVITILLNNHITALENKYAAAWEKIFVLYLRNISHQNYAISFMAERSIQDEIDRESQSDVFTILISYIFMFAYVAFALGQYQVTGNNLATLLVHSKIMLGVAGVLIVALSVTSSIGLYAFYGIPATTIVLEVQPFLVLAVGVDNIFIFVQAYQRAEDPLSEPLHLRISHISGEVIPSMLLSSLSECLCFFVGALSSMPAVKVFSLYAALAIFFNFFLQITCFLAIFIVDVRREESGRPEVCCCRRITTVESVNSDGYMLYLFNNYYAPFLLSKYVRIIVIFLFAGWLSSSFAVMGNIPLGFDQKMAVPEDSYVFSYFKSMDRFLSVGPPVYFVIKGDVEFSDSYEHNKICSGAGCATDSLGAQIAHAARWSNRSYIAYPAMNWLDDYFDWLQPFGNPPCCRMFPNGTFCSSTENSESCIPCNVEFFDGRPRSDLFYDHLTHFFSNNPSTKCAKGGHAAYGSAVKLSRRGRILSSHFMTYHTVLKTSSDYINAMNSARRIAANITAMLNKDRDGRCSIEVFPYSVFYVFYEQYMTIVMDACIQLILSLVAIFAVTTVLLGLDPWSAFIIDLTISCVLFNLIGLMYWWNIDFNAISVVNLVMTVGISVEFCSHIVRSFALSVHRDRLMRARHSLASMGSSVLSGITLTKFGGILVLAFAHSQIFKVFYFRMFLGIVLIGAAHGLIFLPVLLSYIGPPMNKRKLIMKTRSESCCINDCGSAVTKTCLTKHCDPSPLTDRGVDKTSGNVSANASRVTLIIRSTVEATIYSMRMRWDLTFKDKNVESALWVDDSSERAGDFLWLEPTGKSRLVCAVGARVLEVEDSRFRVIDDFSQEQWLPIDRPYRMMHATSVQGVEDMISLSDLHKAALLRNLFVRYNNKLIYTYVGSVLIAVNPNTPLPIYSIEQIRLYRNRRIGELPPHIFAIASSAYCNMKSSNRDQCVFISGESGSGKTESAKLVIQFLATISGQHSWIEQQVLEANPIIEAFGNAKTTRNDNSSRFGRNIELYFSSNGAIEGARFEHYLLEKSRVVSQASDERNYHIFYCLLAGLTASEKQELFLSDASDYYYLNQGDAVGVEGRNDSADLVEIRSSMKVLMFKDSEIWSIFKILAAILHAGNIKYIVKSVDNMESVEIKDTFEIERVAKLLSINKELLVNALISRSVMIGVERIVSYLTAEETVNVRDIFVKAVYHRLFLHILEKINETINGVRKEGSQNNTISILDIFGFENFSRNGFEQFCINYTNETLHQLFINLMFKMEQSTYDKEQINWGPIEIVDNKEVLNLIALGPMNIMAIMDEESILPKGTDQGMLAKLHVHHGSNEGLYFKPRSDLDRSFGIAHYAGTVFYHSKGFIEKNRDKFSSNLLELLHASEFRLLKLLFDDVCNYDDMSMMRNKDPTVASHFRKLLENLVASLEHKEPFFINCIVPNAIRRPLFMEREIVYKQMSYMSLLEMVRIRKSGYPIRYQYECFVERYRLLVNGIGPPHTINCRMASQRICDITLGPKADIRLGKTMIFLKEDQHLLLQQEQERMLTLRVTIIQKTVRGWIHRTQFKQMKASAIIIEKYWRCYIQRQRYHQIQLGFARLQAIFRSRQIVLHHKLFRAIITKFQQNLMNYFHARCRGAVVRNTLRRKIEHGQRYPAMMVSEVDVLSSNASLTSVSVNEDDCDTALVECLFGHSSPNSISDCDIFQTEKWQRQNEISTNKFEVLGNNWKFFYLDKVNLKFQTESNTSSYRSTTHNEKAVARVASNDNLIAFQFEKFAAAYFQIQNNAHYMRKPLRTALLSHDSDLDRAAALAIWLVIQRFMDDTVEPRISPPPQNFNNVKHTSVISKLHMMISGKDVFKRTSQRESDYEQPFNSTQHLFSTAELAFPQQNALPTHTGAPRGERGIQTRNVTGHGGYQQYYSTFLSEAVLSNQDKLQFIVGHGILRSDMRDEIYCQICKQLTRNPSESSCARGWILLSLCLGCFTPTDRFLPYLQCFIRQSCPAGRFAEYIESKLKRTLSNGTRNYPPNSVEIQASKMRKPVSIHITFMDGTMITVCADSATTSREICDELAESISLKDSFGFSLYIAYFDKVVSLGCGMDHIMDAVSQCEQYATETAKEIVNPLWRFFYRKEIFSPWHDPSSDSISTNLIYHQIIRGVKYGEYRTTKEEELAVLAAQQYYIHHEDAAISIDKLENSLVMYLPEDDVQDTNENSCKKWLHLVLHAFRKKFQQNRPTAEQVKADVVTFAKQKWPLLFSRYFEVFSYANSSLPNSQLLVAVNWEGVVVVDAQDNVVLQLPYPQISRIVSMTNNRSIEMLMIETVSGDEHCFQSPNTNDIKQLVEFFLNGLKNKSKYLLALHDHFANEGNCEQEWSICLSFKRGDLLFLSDGYCGASLRSSQFVRGENMRTGGRGMIPASLVHVLPTICKPSAEATDLLSRSQKLDCPMNNREMLLTRRFIVNHEHTLERFAHDNFRASPRAPQGLSESFYEHYVPYNLWSYSREPIKMPLLKKLQGKREPSQAAIKGYLAVLKYMGDYPCRRISAITELTDEVFKGAFKYEIIRDELYCQLMKQLTWNYNPVSIEHGWELMWLCTGIFPPSQSLRNEVELFFRTRQHPLALHCLIRLRRIHRTGRRKFPPHDVEVEAVRQRTMQIFHKAFFPDNSAEIIEVDSTTKARDFCHRIATRLGLNSVDGFALFVKVNSKVISVPDDEFFFDFLRQLFEWLRPKNGTVFQFSYQLFFMKKLWINTVPGEDRIADLIFHYPQELPKYLRGYHSVTRQQAVELAAIVLRARTRDDKAAPLSQLAQIISDIVPRDMIKTYSGTDWKKFITNAYVERYENMPSSEAKIRFLKTIAEWPTFSSTFFEVKQSSDSAIPDKLLVAINKTGVHLYNPLTKQRIVHYPFTILSNWNSGNTYFHMTIGSLMKGGRGTRLLLETSLGYKMDDLLTSYIKLFLNSNRSFAGMSESEVP</sequence>
<dbReference type="InterPro" id="IPR041794">
    <property type="entry name" value="MyoVII_FERM_C2"/>
</dbReference>
<evidence type="ECO:0000256" key="15">
    <source>
        <dbReference type="ARBA" id="ARBA00023098"/>
    </source>
</evidence>
<dbReference type="SUPFAM" id="SSF50729">
    <property type="entry name" value="PH domain-like"/>
    <property type="match status" value="1"/>
</dbReference>
<dbReference type="InterPro" id="IPR000731">
    <property type="entry name" value="SSD"/>
</dbReference>
<gene>
    <name evidence="34" type="ORF">BPAG_LOCUS12657</name>
</gene>
<keyword evidence="21" id="KW-0325">Glycoprotein</keyword>
<feature type="transmembrane region" description="Helical" evidence="27">
    <location>
        <begin position="900"/>
        <end position="920"/>
    </location>
</feature>
<dbReference type="NCBIfam" id="TIGR00917">
    <property type="entry name" value="2A060601"/>
    <property type="match status" value="1"/>
</dbReference>
<dbReference type="CDD" id="cd13198">
    <property type="entry name" value="FERM_C1_MyoVII"/>
    <property type="match status" value="1"/>
</dbReference>
<dbReference type="Pfam" id="PF21989">
    <property type="entry name" value="RA_2"/>
    <property type="match status" value="2"/>
</dbReference>
<dbReference type="InterPro" id="IPR019749">
    <property type="entry name" value="Band_41_domain"/>
</dbReference>
<dbReference type="FunFam" id="1.20.1640.10:FF:000008">
    <property type="entry name" value="NPC intracellular cholesterol transporter 1"/>
    <property type="match status" value="1"/>
</dbReference>
<feature type="transmembrane region" description="Helical" evidence="27">
    <location>
        <begin position="415"/>
        <end position="437"/>
    </location>
</feature>
<dbReference type="GO" id="GO:0005319">
    <property type="term" value="F:lipid transporter activity"/>
    <property type="evidence" value="ECO:0007669"/>
    <property type="project" value="InterPro"/>
</dbReference>
<evidence type="ECO:0000313" key="34">
    <source>
        <dbReference type="EMBL" id="VDN93843.1"/>
    </source>
</evidence>
<keyword evidence="22 26" id="KW-0009">Actin-binding</keyword>
<dbReference type="InterPro" id="IPR019748">
    <property type="entry name" value="FERM_central"/>
</dbReference>
<dbReference type="Pfam" id="PF16414">
    <property type="entry name" value="NPC1_N"/>
    <property type="match status" value="1"/>
</dbReference>
<dbReference type="SUPFAM" id="SSF52540">
    <property type="entry name" value="P-loop containing nucleoside triphosphate hydrolases"/>
    <property type="match status" value="1"/>
</dbReference>
<dbReference type="CDD" id="cd14473">
    <property type="entry name" value="FERM_B-lobe"/>
    <property type="match status" value="2"/>
</dbReference>
<dbReference type="SMART" id="SM00139">
    <property type="entry name" value="MyTH4"/>
    <property type="match status" value="2"/>
</dbReference>
<dbReference type="Gene3D" id="1.20.58.530">
    <property type="match status" value="1"/>
</dbReference>
<dbReference type="Gene3D" id="1.20.80.10">
    <property type="match status" value="2"/>
</dbReference>
<dbReference type="GO" id="GO:0016020">
    <property type="term" value="C:membrane"/>
    <property type="evidence" value="ECO:0007669"/>
    <property type="project" value="InterPro"/>
</dbReference>
<feature type="transmembrane region" description="Helical" evidence="27">
    <location>
        <begin position="336"/>
        <end position="355"/>
    </location>
</feature>
<feature type="domain" description="SH3" evidence="29">
    <location>
        <begin position="2956"/>
        <end position="3030"/>
    </location>
</feature>
<evidence type="ECO:0000256" key="1">
    <source>
        <dbReference type="ARBA" id="ARBA00004127"/>
    </source>
</evidence>
<evidence type="ECO:0000256" key="16">
    <source>
        <dbReference type="ARBA" id="ARBA00023123"/>
    </source>
</evidence>
<dbReference type="CDD" id="cd01381">
    <property type="entry name" value="MYSc_Myo7"/>
    <property type="match status" value="1"/>
</dbReference>
<evidence type="ECO:0000256" key="25">
    <source>
        <dbReference type="PROSITE-ProRule" id="PRU00192"/>
    </source>
</evidence>
<dbReference type="SUPFAM" id="SSF54236">
    <property type="entry name" value="Ubiquitin-like"/>
    <property type="match status" value="2"/>
</dbReference>
<dbReference type="InterPro" id="IPR038185">
    <property type="entry name" value="MyTH4_dom_sf"/>
</dbReference>
<feature type="domain" description="FERM" evidence="30">
    <location>
        <begin position="2648"/>
        <end position="2961"/>
    </location>
</feature>
<evidence type="ECO:0000259" key="30">
    <source>
        <dbReference type="PROSITE" id="PS50057"/>
    </source>
</evidence>
<dbReference type="GO" id="GO:0012505">
    <property type="term" value="C:endomembrane system"/>
    <property type="evidence" value="ECO:0007669"/>
    <property type="project" value="UniProtKB-SubCell"/>
</dbReference>
<evidence type="ECO:0000256" key="3">
    <source>
        <dbReference type="ARBA" id="ARBA00005585"/>
    </source>
</evidence>
<dbReference type="InterPro" id="IPR001609">
    <property type="entry name" value="Myosin_head_motor_dom-like"/>
</dbReference>
<feature type="domain" description="SSD" evidence="31">
    <location>
        <begin position="685"/>
        <end position="854"/>
    </location>
</feature>
<dbReference type="InterPro" id="IPR000299">
    <property type="entry name" value="FERM_domain"/>
</dbReference>
<evidence type="ECO:0000256" key="26">
    <source>
        <dbReference type="PROSITE-ProRule" id="PRU00782"/>
    </source>
</evidence>
<dbReference type="InterPro" id="IPR004765">
    <property type="entry name" value="NPC1-like"/>
</dbReference>
<evidence type="ECO:0000313" key="36">
    <source>
        <dbReference type="WBParaSite" id="BPAG_0001269501-mRNA-1"/>
    </source>
</evidence>
<dbReference type="Gene3D" id="1.25.40.530">
    <property type="entry name" value="MyTH4 domain"/>
    <property type="match status" value="2"/>
</dbReference>
<dbReference type="SUPFAM" id="SSF82866">
    <property type="entry name" value="Multidrug efflux transporter AcrB transmembrane domain"/>
    <property type="match status" value="2"/>
</dbReference>
<evidence type="ECO:0000256" key="24">
    <source>
        <dbReference type="ARBA" id="ARBA00034049"/>
    </source>
</evidence>
<evidence type="ECO:0000256" key="22">
    <source>
        <dbReference type="ARBA" id="ARBA00023203"/>
    </source>
</evidence>
<keyword evidence="7" id="KW-0963">Cytoplasm</keyword>
<comment type="catalytic activity">
    <reaction evidence="24">
        <text>cholesterol(in) = cholesterol(out)</text>
        <dbReference type="Rhea" id="RHEA:39747"/>
        <dbReference type="ChEBI" id="CHEBI:16113"/>
    </reaction>
</comment>
<keyword evidence="12 26" id="KW-0547">Nucleotide-binding</keyword>
<feature type="transmembrane region" description="Helical" evidence="27">
    <location>
        <begin position="725"/>
        <end position="749"/>
    </location>
</feature>
<feature type="domain" description="MyTH4" evidence="32">
    <location>
        <begin position="2396"/>
        <end position="2643"/>
    </location>
</feature>
<dbReference type="InterPro" id="IPR053956">
    <property type="entry name" value="NPC1_MLD"/>
</dbReference>
<feature type="transmembrane region" description="Helical" evidence="27">
    <location>
        <begin position="829"/>
        <end position="854"/>
    </location>
</feature>
<dbReference type="GO" id="GO:0005524">
    <property type="term" value="F:ATP binding"/>
    <property type="evidence" value="ECO:0007669"/>
    <property type="project" value="UniProtKB-UniRule"/>
</dbReference>
<dbReference type="Gene3D" id="1.10.10.820">
    <property type="match status" value="1"/>
</dbReference>
<dbReference type="PROSITE" id="PS51456">
    <property type="entry name" value="MYOSIN_MOTOR"/>
    <property type="match status" value="1"/>
</dbReference>
<evidence type="ECO:0000256" key="5">
    <source>
        <dbReference type="ARBA" id="ARBA00022443"/>
    </source>
</evidence>
<dbReference type="InterPro" id="IPR035963">
    <property type="entry name" value="FERM_2"/>
</dbReference>
<evidence type="ECO:0000256" key="14">
    <source>
        <dbReference type="ARBA" id="ARBA00022989"/>
    </source>
</evidence>